<comment type="caution">
    <text evidence="2">The sequence shown here is derived from an EMBL/GenBank/DDBJ whole genome shotgun (WGS) entry which is preliminary data.</text>
</comment>
<evidence type="ECO:0000256" key="1">
    <source>
        <dbReference type="SAM" id="Phobius"/>
    </source>
</evidence>
<keyword evidence="3" id="KW-1185">Reference proteome</keyword>
<dbReference type="RefSeq" id="WP_007473486.1">
    <property type="nucleotide sequence ID" value="NZ_KQ130615.1"/>
</dbReference>
<organism evidence="2 3">
    <name type="scientific">Listeria fleischmannii 1991</name>
    <dbReference type="NCBI Taxonomy" id="1430899"/>
    <lineage>
        <taxon>Bacteria</taxon>
        <taxon>Bacillati</taxon>
        <taxon>Bacillota</taxon>
        <taxon>Bacilli</taxon>
        <taxon>Bacillales</taxon>
        <taxon>Listeriaceae</taxon>
        <taxon>Listeria</taxon>
    </lineage>
</organism>
<dbReference type="EMBL" id="AZHO01000014">
    <property type="protein sequence ID" value="KMT59737.1"/>
    <property type="molecule type" value="Genomic_DNA"/>
</dbReference>
<name>A0A0J8GAG3_9LIST</name>
<evidence type="ECO:0000313" key="2">
    <source>
        <dbReference type="EMBL" id="KMT59737.1"/>
    </source>
</evidence>
<gene>
    <name evidence="2" type="ORF">X560_1266</name>
</gene>
<sequence>MTSYFVNIGIFSSAALLLVATISKSMLIMFIALILAVITQTLYRKKYPRKNKSFRELLDERSEKR</sequence>
<protein>
    <submittedName>
        <fullName evidence="2">Uncharacterized protein</fullName>
    </submittedName>
</protein>
<accession>A0A0J8GAG3</accession>
<dbReference type="PATRIC" id="fig|1430899.3.peg.1463"/>
<proteinExistence type="predicted"/>
<keyword evidence="1" id="KW-0472">Membrane</keyword>
<feature type="transmembrane region" description="Helical" evidence="1">
    <location>
        <begin position="15"/>
        <end position="43"/>
    </location>
</feature>
<keyword evidence="1" id="KW-1133">Transmembrane helix</keyword>
<reference evidence="2 3" key="1">
    <citation type="journal article" date="2015" name="Genome Biol. Evol.">
        <title>Comparative Genomics of Listeria Sensu Lato: Genus-Wide Differences in Evolutionary Dynamics and the Progressive Gain of Complex, Potentially Pathogenicity-Related Traits through Lateral Gene Transfer.</title>
        <authorList>
            <person name="Chiara M."/>
            <person name="Caruso M."/>
            <person name="D'Erchia A.M."/>
            <person name="Manzari C."/>
            <person name="Fraccalvieri R."/>
            <person name="Goffredo E."/>
            <person name="Latorre L."/>
            <person name="Miccolupo A."/>
            <person name="Padalino I."/>
            <person name="Santagada G."/>
            <person name="Chiocco D."/>
            <person name="Pesole G."/>
            <person name="Horner D.S."/>
            <person name="Parisi A."/>
        </authorList>
    </citation>
    <scope>NUCLEOTIDE SEQUENCE [LARGE SCALE GENOMIC DNA]</scope>
    <source>
        <strain evidence="2 3">1991</strain>
    </source>
</reference>
<dbReference type="AlphaFoldDB" id="A0A0J8GAG3"/>
<dbReference type="Proteomes" id="UP000052258">
    <property type="component" value="Unassembled WGS sequence"/>
</dbReference>
<evidence type="ECO:0000313" key="3">
    <source>
        <dbReference type="Proteomes" id="UP000052258"/>
    </source>
</evidence>
<keyword evidence="1" id="KW-0812">Transmembrane</keyword>